<dbReference type="PIRSF" id="PIRSF000137">
    <property type="entry name" value="Alcohol_oxidase"/>
    <property type="match status" value="1"/>
</dbReference>
<evidence type="ECO:0000256" key="4">
    <source>
        <dbReference type="ARBA" id="ARBA00022827"/>
    </source>
</evidence>
<accession>A0A821WWZ5</accession>
<proteinExistence type="inferred from homology"/>
<evidence type="ECO:0000313" key="8">
    <source>
        <dbReference type="EMBL" id="CAF4932079.1"/>
    </source>
</evidence>
<dbReference type="Proteomes" id="UP000663880">
    <property type="component" value="Unassembled WGS sequence"/>
</dbReference>
<name>A0A821WWZ5_9NEOP</name>
<dbReference type="Gene3D" id="3.30.560.10">
    <property type="entry name" value="Glucose Oxidase, domain 3"/>
    <property type="match status" value="1"/>
</dbReference>
<evidence type="ECO:0000256" key="5">
    <source>
        <dbReference type="PIRSR" id="PIRSR000137-2"/>
    </source>
</evidence>
<feature type="binding site" evidence="5">
    <location>
        <position position="160"/>
    </location>
    <ligand>
        <name>FAD</name>
        <dbReference type="ChEBI" id="CHEBI:57692"/>
    </ligand>
</feature>
<dbReference type="GO" id="GO:0016614">
    <property type="term" value="F:oxidoreductase activity, acting on CH-OH group of donors"/>
    <property type="evidence" value="ECO:0007669"/>
    <property type="project" value="InterPro"/>
</dbReference>
<evidence type="ECO:0000256" key="1">
    <source>
        <dbReference type="ARBA" id="ARBA00001974"/>
    </source>
</evidence>
<feature type="domain" description="Glucose-methanol-choline oxidoreductase N-terminal" evidence="7">
    <location>
        <begin position="158"/>
        <end position="181"/>
    </location>
</feature>
<dbReference type="PANTHER" id="PTHR11552:SF147">
    <property type="entry name" value="CHOLINE DEHYDROGENASE, MITOCHONDRIAL"/>
    <property type="match status" value="1"/>
</dbReference>
<dbReference type="SUPFAM" id="SSF54373">
    <property type="entry name" value="FAD-linked reductases, C-terminal domain"/>
    <property type="match status" value="1"/>
</dbReference>
<comment type="cofactor">
    <cofactor evidence="1 5">
        <name>FAD</name>
        <dbReference type="ChEBI" id="CHEBI:57692"/>
    </cofactor>
</comment>
<dbReference type="OrthoDB" id="269227at2759"/>
<dbReference type="Pfam" id="PF00732">
    <property type="entry name" value="GMC_oxred_N"/>
    <property type="match status" value="1"/>
</dbReference>
<dbReference type="InterPro" id="IPR007867">
    <property type="entry name" value="GMC_OxRtase_C"/>
</dbReference>
<evidence type="ECO:0000256" key="3">
    <source>
        <dbReference type="ARBA" id="ARBA00022630"/>
    </source>
</evidence>
<comment type="caution">
    <text evidence="8">The sequence shown here is derived from an EMBL/GenBank/DDBJ whole genome shotgun (WGS) entry which is preliminary data.</text>
</comment>
<sequence>MGPLEEKLSGQTKASRFAVFIRRGKKIKSNVFKIVFQGTTLIWLTLAWASLAWVTSLDLSITSFGSRVYPEHNIHDGEMFEYIVVGGGAAGGVAAARLAQAARGVLLLEAGGTPGLLTRIPGLGGGLIGSAADYYYPTQPNGRSCLSSIRRFCRFSRGRVLGGSTAINLMMYTRGHPEDYDFGLHGWTWPEIRPFFLRSEGLQNPYQLPMSSASHHNTEGVVPVGFFGDSENPWQVRVFKGFNFLNFTTNLDLNAESQIGVSRVLSFTSGGERVNTAEAYLRLPGVAPHLRLATHSTCLRVLINDVGEAFGVEVARNDRTYRIFSQREVILAGGAIGSAEILLRSGVGPADHLQRLNIPVRADLPVGEDLIDHVAPLVFISVNEEAKSSLRMILSKLKEGIRWISMRDGPLATSGLSDLTAFLNTECYDFKTKQLRIDGNQCDRPTVQYIHSYLERGFLGAGRSLYERVTRHEAAFVNQVEAVNERQALLLVTAVVLQPKSRGYVRLASADIFQAPLIWPNYLEDERDVEEAVRAIRILDDLTQTPEYRNYNASILRPKLPGCKMLESTDYWRCYVRHMTLAVHHATGTVALGRVTDERGRVRGVRGLRVVDAGLFPRPPSANTAAAVIALAERITQFVQQDNTSVSHYIDRK</sequence>
<dbReference type="InterPro" id="IPR036188">
    <property type="entry name" value="FAD/NAD-bd_sf"/>
</dbReference>
<evidence type="ECO:0000313" key="9">
    <source>
        <dbReference type="Proteomes" id="UP000663880"/>
    </source>
</evidence>
<dbReference type="PROSITE" id="PS00623">
    <property type="entry name" value="GMC_OXRED_1"/>
    <property type="match status" value="1"/>
</dbReference>
<dbReference type="Pfam" id="PF05199">
    <property type="entry name" value="GMC_oxred_C"/>
    <property type="match status" value="1"/>
</dbReference>
<gene>
    <name evidence="8" type="ORF">PMACD_LOCUS13945</name>
</gene>
<dbReference type="PANTHER" id="PTHR11552">
    <property type="entry name" value="GLUCOSE-METHANOL-CHOLINE GMC OXIDOREDUCTASE"/>
    <property type="match status" value="1"/>
</dbReference>
<evidence type="ECO:0000259" key="7">
    <source>
        <dbReference type="PROSITE" id="PS00623"/>
    </source>
</evidence>
<keyword evidence="4 5" id="KW-0274">FAD</keyword>
<dbReference type="InterPro" id="IPR012132">
    <property type="entry name" value="GMC_OxRdtase"/>
</dbReference>
<dbReference type="Gene3D" id="3.50.50.60">
    <property type="entry name" value="FAD/NAD(P)-binding domain"/>
    <property type="match status" value="1"/>
</dbReference>
<dbReference type="GO" id="GO:0050660">
    <property type="term" value="F:flavin adenine dinucleotide binding"/>
    <property type="evidence" value="ECO:0007669"/>
    <property type="project" value="InterPro"/>
</dbReference>
<evidence type="ECO:0000256" key="2">
    <source>
        <dbReference type="ARBA" id="ARBA00010790"/>
    </source>
</evidence>
<comment type="similarity">
    <text evidence="2 6">Belongs to the GMC oxidoreductase family.</text>
</comment>
<dbReference type="EMBL" id="CAJOBZ010000063">
    <property type="protein sequence ID" value="CAF4932079.1"/>
    <property type="molecule type" value="Genomic_DNA"/>
</dbReference>
<dbReference type="SUPFAM" id="SSF51905">
    <property type="entry name" value="FAD/NAD(P)-binding domain"/>
    <property type="match status" value="1"/>
</dbReference>
<evidence type="ECO:0000256" key="6">
    <source>
        <dbReference type="RuleBase" id="RU003968"/>
    </source>
</evidence>
<keyword evidence="9" id="KW-1185">Reference proteome</keyword>
<protein>
    <recommendedName>
        <fullName evidence="7">Glucose-methanol-choline oxidoreductase N-terminal domain-containing protein</fullName>
    </recommendedName>
</protein>
<organism evidence="8 9">
    <name type="scientific">Pieris macdunnoughi</name>
    <dbReference type="NCBI Taxonomy" id="345717"/>
    <lineage>
        <taxon>Eukaryota</taxon>
        <taxon>Metazoa</taxon>
        <taxon>Ecdysozoa</taxon>
        <taxon>Arthropoda</taxon>
        <taxon>Hexapoda</taxon>
        <taxon>Insecta</taxon>
        <taxon>Pterygota</taxon>
        <taxon>Neoptera</taxon>
        <taxon>Endopterygota</taxon>
        <taxon>Lepidoptera</taxon>
        <taxon>Glossata</taxon>
        <taxon>Ditrysia</taxon>
        <taxon>Papilionoidea</taxon>
        <taxon>Pieridae</taxon>
        <taxon>Pierinae</taxon>
        <taxon>Pieris</taxon>
    </lineage>
</organism>
<dbReference type="AlphaFoldDB" id="A0A821WWZ5"/>
<keyword evidence="3 6" id="KW-0285">Flavoprotein</keyword>
<dbReference type="InterPro" id="IPR000172">
    <property type="entry name" value="GMC_OxRdtase_N"/>
</dbReference>
<reference evidence="8" key="1">
    <citation type="submission" date="2021-02" db="EMBL/GenBank/DDBJ databases">
        <authorList>
            <person name="Steward A R."/>
        </authorList>
    </citation>
    <scope>NUCLEOTIDE SEQUENCE</scope>
</reference>